<dbReference type="Proteomes" id="UP001310594">
    <property type="component" value="Unassembled WGS sequence"/>
</dbReference>
<dbReference type="InterPro" id="IPR058645">
    <property type="entry name" value="NTF2-like_dom_7"/>
</dbReference>
<organism evidence="3 4">
    <name type="scientific">Elasticomyces elasticus</name>
    <dbReference type="NCBI Taxonomy" id="574655"/>
    <lineage>
        <taxon>Eukaryota</taxon>
        <taxon>Fungi</taxon>
        <taxon>Dikarya</taxon>
        <taxon>Ascomycota</taxon>
        <taxon>Pezizomycotina</taxon>
        <taxon>Dothideomycetes</taxon>
        <taxon>Dothideomycetidae</taxon>
        <taxon>Mycosphaerellales</taxon>
        <taxon>Teratosphaeriaceae</taxon>
        <taxon>Elasticomyces</taxon>
    </lineage>
</organism>
<reference evidence="3" key="1">
    <citation type="submission" date="2023-08" db="EMBL/GenBank/DDBJ databases">
        <title>Black Yeasts Isolated from many extreme environments.</title>
        <authorList>
            <person name="Coleine C."/>
            <person name="Stajich J.E."/>
            <person name="Selbmann L."/>
        </authorList>
    </citation>
    <scope>NUCLEOTIDE SEQUENCE</scope>
    <source>
        <strain evidence="3">CCFEE 5810</strain>
    </source>
</reference>
<dbReference type="Pfam" id="PF26534">
    <property type="entry name" value="NTF2_7"/>
    <property type="match status" value="1"/>
</dbReference>
<feature type="chain" id="PRO_5042960426" description="NTF2-like domain-containing protein" evidence="1">
    <location>
        <begin position="22"/>
        <end position="186"/>
    </location>
</feature>
<accession>A0AAN7W611</accession>
<dbReference type="AlphaFoldDB" id="A0AAN7W611"/>
<feature type="signal peptide" evidence="1">
    <location>
        <begin position="1"/>
        <end position="21"/>
    </location>
</feature>
<evidence type="ECO:0000313" key="3">
    <source>
        <dbReference type="EMBL" id="KAK5698261.1"/>
    </source>
</evidence>
<name>A0AAN7W611_9PEZI</name>
<dbReference type="EMBL" id="JAVRQU010000010">
    <property type="protein sequence ID" value="KAK5698261.1"/>
    <property type="molecule type" value="Genomic_DNA"/>
</dbReference>
<evidence type="ECO:0000259" key="2">
    <source>
        <dbReference type="Pfam" id="PF26534"/>
    </source>
</evidence>
<protein>
    <recommendedName>
        <fullName evidence="2">NTF2-like domain-containing protein</fullName>
    </recommendedName>
</protein>
<evidence type="ECO:0000313" key="4">
    <source>
        <dbReference type="Proteomes" id="UP001310594"/>
    </source>
</evidence>
<gene>
    <name evidence="3" type="ORF">LTR97_007222</name>
</gene>
<keyword evidence="1" id="KW-0732">Signal</keyword>
<feature type="domain" description="NTF2-like" evidence="2">
    <location>
        <begin position="26"/>
        <end position="157"/>
    </location>
</feature>
<evidence type="ECO:0000256" key="1">
    <source>
        <dbReference type="SAM" id="SignalP"/>
    </source>
</evidence>
<comment type="caution">
    <text evidence="3">The sequence shown here is derived from an EMBL/GenBank/DDBJ whole genome shotgun (WGS) entry which is preliminary data.</text>
</comment>
<proteinExistence type="predicted"/>
<sequence>MKAFLLPTLVLTTFAFAGVYSHNCACLTDAETSYLVNGFRIVSTESTGYEALANKILAVNFTSISDGINFVDGVPLNTTITTSRAQILAQEAGLPPAGQVTDIFISHSCDTITWYYEFPTTPLPIRVIAILFVNAEKQIYKAYRELNSAAVLWNIGKPECQSNFIVTVGNAGPEPVNSTCKSCLQG</sequence>